<comment type="similarity">
    <text evidence="1">Belongs to the bacterial solute-binding protein 1 family.</text>
</comment>
<accession>A0A543DWH0</accession>
<keyword evidence="2" id="KW-0813">Transport</keyword>
<dbReference type="GO" id="GO:0042956">
    <property type="term" value="P:maltodextrin transmembrane transport"/>
    <property type="evidence" value="ECO:0007669"/>
    <property type="project" value="TreeGrafter"/>
</dbReference>
<keyword evidence="5" id="KW-1185">Reference proteome</keyword>
<dbReference type="PANTHER" id="PTHR30061">
    <property type="entry name" value="MALTOSE-BINDING PERIPLASMIC PROTEIN"/>
    <property type="match status" value="1"/>
</dbReference>
<dbReference type="OrthoDB" id="9780991at2"/>
<evidence type="ECO:0000256" key="2">
    <source>
        <dbReference type="ARBA" id="ARBA00022448"/>
    </source>
</evidence>
<evidence type="ECO:0000313" key="5">
    <source>
        <dbReference type="Proteomes" id="UP000315677"/>
    </source>
</evidence>
<dbReference type="EMBL" id="VFPA01000001">
    <property type="protein sequence ID" value="TQM13678.1"/>
    <property type="molecule type" value="Genomic_DNA"/>
</dbReference>
<dbReference type="GO" id="GO:0015768">
    <property type="term" value="P:maltose transport"/>
    <property type="evidence" value="ECO:0007669"/>
    <property type="project" value="TreeGrafter"/>
</dbReference>
<comment type="caution">
    <text evidence="4">The sequence shown here is derived from an EMBL/GenBank/DDBJ whole genome shotgun (WGS) entry which is preliminary data.</text>
</comment>
<evidence type="ECO:0000256" key="1">
    <source>
        <dbReference type="ARBA" id="ARBA00008520"/>
    </source>
</evidence>
<dbReference type="Proteomes" id="UP000315677">
    <property type="component" value="Unassembled WGS sequence"/>
</dbReference>
<organism evidence="4 5">
    <name type="scientific">Pseudonocardia kunmingensis</name>
    <dbReference type="NCBI Taxonomy" id="630975"/>
    <lineage>
        <taxon>Bacteria</taxon>
        <taxon>Bacillati</taxon>
        <taxon>Actinomycetota</taxon>
        <taxon>Actinomycetes</taxon>
        <taxon>Pseudonocardiales</taxon>
        <taxon>Pseudonocardiaceae</taxon>
        <taxon>Pseudonocardia</taxon>
    </lineage>
</organism>
<dbReference type="RefSeq" id="WP_142047584.1">
    <property type="nucleotide sequence ID" value="NZ_VFPA01000001.1"/>
</dbReference>
<dbReference type="PANTHER" id="PTHR30061:SF50">
    <property type="entry name" value="MALTOSE_MALTODEXTRIN-BINDING PERIPLASMIC PROTEIN"/>
    <property type="match status" value="1"/>
</dbReference>
<dbReference type="SUPFAM" id="SSF53850">
    <property type="entry name" value="Periplasmic binding protein-like II"/>
    <property type="match status" value="1"/>
</dbReference>
<proteinExistence type="inferred from homology"/>
<dbReference type="PROSITE" id="PS51318">
    <property type="entry name" value="TAT"/>
    <property type="match status" value="1"/>
</dbReference>
<dbReference type="GO" id="GO:1901982">
    <property type="term" value="F:maltose binding"/>
    <property type="evidence" value="ECO:0007669"/>
    <property type="project" value="TreeGrafter"/>
</dbReference>
<name>A0A543DWH0_9PSEU</name>
<sequence length="439" mass="46327">MSAEKSRLPHVPAHTRRTFLSLAGALGLGGALAACGGDSGGLDTGGGGSAGGTPTIRQWYHLYGEEGTEQAVKRYAAAYERATVDVQWTPGDYDSKLSSGLLSGNGPDVFEAQPKVDMIRSGQVVPLDDIVGPVRDDYTETDIASSSLDGQIWGVKIVDDCGFLYYRKSLLAAAGVQPPTTMDALIDASRALDRDGVKGLFIGNDAGVTPAFGGGALLNPVLWMAGTANLTAENTVGFTTPEAKDAFAKLRALAESGSLLLGAPTDWWDPSAFTQGLAAMQWCGLWAMPKIQETLGDDFGIVPWPALSDTVGAPSTFLGGWTSMVSAKAQDVELATDYTKWLWIDNTEAQEDFNLSYGFHIPPRKSLAARAQKLQEGVAAEALRIFNESAVAESPMWTPKMKSAFADAATAIVREGGDIDAELATAQQAVEAELARLSA</sequence>
<dbReference type="GO" id="GO:0055052">
    <property type="term" value="C:ATP-binding cassette (ABC) transporter complex, substrate-binding subunit-containing"/>
    <property type="evidence" value="ECO:0007669"/>
    <property type="project" value="TreeGrafter"/>
</dbReference>
<reference evidence="4 5" key="1">
    <citation type="submission" date="2019-06" db="EMBL/GenBank/DDBJ databases">
        <title>Sequencing the genomes of 1000 actinobacteria strains.</title>
        <authorList>
            <person name="Klenk H.-P."/>
        </authorList>
    </citation>
    <scope>NUCLEOTIDE SEQUENCE [LARGE SCALE GENOMIC DNA]</scope>
    <source>
        <strain evidence="4 5">DSM 45301</strain>
    </source>
</reference>
<gene>
    <name evidence="4" type="ORF">FB558_0431</name>
</gene>
<protein>
    <submittedName>
        <fullName evidence="4">Multiple sugar transport system substrate-binding protein</fullName>
    </submittedName>
</protein>
<dbReference type="AlphaFoldDB" id="A0A543DWH0"/>
<evidence type="ECO:0000313" key="4">
    <source>
        <dbReference type="EMBL" id="TQM13678.1"/>
    </source>
</evidence>
<dbReference type="InterPro" id="IPR006059">
    <property type="entry name" value="SBP"/>
</dbReference>
<dbReference type="PROSITE" id="PS51257">
    <property type="entry name" value="PROKAR_LIPOPROTEIN"/>
    <property type="match status" value="1"/>
</dbReference>
<keyword evidence="4" id="KW-0762">Sugar transport</keyword>
<keyword evidence="3" id="KW-0732">Signal</keyword>
<dbReference type="InterPro" id="IPR006311">
    <property type="entry name" value="TAT_signal"/>
</dbReference>
<dbReference type="Pfam" id="PF01547">
    <property type="entry name" value="SBP_bac_1"/>
    <property type="match status" value="1"/>
</dbReference>
<evidence type="ECO:0000256" key="3">
    <source>
        <dbReference type="ARBA" id="ARBA00022729"/>
    </source>
</evidence>
<dbReference type="Gene3D" id="3.40.190.10">
    <property type="entry name" value="Periplasmic binding protein-like II"/>
    <property type="match status" value="1"/>
</dbReference>